<protein>
    <submittedName>
        <fullName evidence="2">Uncharacterized protein</fullName>
    </submittedName>
</protein>
<gene>
    <name evidence="2" type="ORF">AK812_SmicGene9536</name>
</gene>
<dbReference type="AlphaFoldDB" id="A0A1Q9EI92"/>
<keyword evidence="1" id="KW-1133">Transmembrane helix</keyword>
<keyword evidence="3" id="KW-1185">Reference proteome</keyword>
<evidence type="ECO:0000256" key="1">
    <source>
        <dbReference type="SAM" id="Phobius"/>
    </source>
</evidence>
<proteinExistence type="predicted"/>
<accession>A0A1Q9EI92</accession>
<evidence type="ECO:0000313" key="3">
    <source>
        <dbReference type="Proteomes" id="UP000186817"/>
    </source>
</evidence>
<keyword evidence="1" id="KW-0472">Membrane</keyword>
<keyword evidence="1" id="KW-0812">Transmembrane</keyword>
<organism evidence="2 3">
    <name type="scientific">Symbiodinium microadriaticum</name>
    <name type="common">Dinoflagellate</name>
    <name type="synonym">Zooxanthella microadriatica</name>
    <dbReference type="NCBI Taxonomy" id="2951"/>
    <lineage>
        <taxon>Eukaryota</taxon>
        <taxon>Sar</taxon>
        <taxon>Alveolata</taxon>
        <taxon>Dinophyceae</taxon>
        <taxon>Suessiales</taxon>
        <taxon>Symbiodiniaceae</taxon>
        <taxon>Symbiodinium</taxon>
    </lineage>
</organism>
<evidence type="ECO:0000313" key="2">
    <source>
        <dbReference type="EMBL" id="OLQ07101.1"/>
    </source>
</evidence>
<dbReference type="Proteomes" id="UP000186817">
    <property type="component" value="Unassembled WGS sequence"/>
</dbReference>
<sequence length="281" mass="30028">MSSNSRKPTGMKGKVHDLATTLQSQNEELSIEKGHVHNIKADNANSSSGMQGQLNDIKRYFAADVQRFKVQQKLQEAENVRLQQQVTQLKGEKTSVHQQIIALQRRIEVGLQHAGDIATCAWAFVETMSVVLAVLRGSPVLTLGRSGLSNLVYVNCCSHPCNRCPHGLVEAALASAGLILGMDDNVVCPALLFALVCLADLVAVVAPLDSAMSAAVSGDASASHLTPEDSGFAAASRVGHKSRGRSASAAFLVVSIQAVLRASLLVTFRLAQRRRNTRVLP</sequence>
<feature type="transmembrane region" description="Helical" evidence="1">
    <location>
        <begin position="247"/>
        <end position="268"/>
    </location>
</feature>
<reference evidence="2 3" key="1">
    <citation type="submission" date="2016-02" db="EMBL/GenBank/DDBJ databases">
        <title>Genome analysis of coral dinoflagellate symbionts highlights evolutionary adaptations to a symbiotic lifestyle.</title>
        <authorList>
            <person name="Aranda M."/>
            <person name="Li Y."/>
            <person name="Liew Y.J."/>
            <person name="Baumgarten S."/>
            <person name="Simakov O."/>
            <person name="Wilson M."/>
            <person name="Piel J."/>
            <person name="Ashoor H."/>
            <person name="Bougouffa S."/>
            <person name="Bajic V.B."/>
            <person name="Ryu T."/>
            <person name="Ravasi T."/>
            <person name="Bayer T."/>
            <person name="Micklem G."/>
            <person name="Kim H."/>
            <person name="Bhak J."/>
            <person name="Lajeunesse T.C."/>
            <person name="Voolstra C.R."/>
        </authorList>
    </citation>
    <scope>NUCLEOTIDE SEQUENCE [LARGE SCALE GENOMIC DNA]</scope>
    <source>
        <strain evidence="2 3">CCMP2467</strain>
    </source>
</reference>
<comment type="caution">
    <text evidence="2">The sequence shown here is derived from an EMBL/GenBank/DDBJ whole genome shotgun (WGS) entry which is preliminary data.</text>
</comment>
<dbReference type="OrthoDB" id="444422at2759"/>
<name>A0A1Q9EI92_SYMMI</name>
<dbReference type="EMBL" id="LSRX01000147">
    <property type="protein sequence ID" value="OLQ07101.1"/>
    <property type="molecule type" value="Genomic_DNA"/>
</dbReference>
<feature type="transmembrane region" description="Helical" evidence="1">
    <location>
        <begin position="186"/>
        <end position="208"/>
    </location>
</feature>